<dbReference type="EMBL" id="JXLB01000010">
    <property type="protein sequence ID" value="OJG81730.1"/>
    <property type="molecule type" value="Genomic_DNA"/>
</dbReference>
<dbReference type="RefSeq" id="WP_071855466.1">
    <property type="nucleotide sequence ID" value="NZ_JXLB01000010.1"/>
</dbReference>
<sequence length="88" mass="10269">METKVAISDKIVYHIPFVIRGDEEAALLKENVFQIEMRNKNKQTLNRSMEFQKNFCITAQESKKCTKEQSSSWSFGLITISLHYSYCL</sequence>
<accession>A0A1L8WL46</accession>
<gene>
    <name evidence="1" type="ORF">RV14_GL000257</name>
</gene>
<dbReference type="Proteomes" id="UP000182152">
    <property type="component" value="Unassembled WGS sequence"/>
</dbReference>
<evidence type="ECO:0000313" key="1">
    <source>
        <dbReference type="EMBL" id="OJG81730.1"/>
    </source>
</evidence>
<evidence type="ECO:0000313" key="2">
    <source>
        <dbReference type="Proteomes" id="UP000182152"/>
    </source>
</evidence>
<reference evidence="1 2" key="1">
    <citation type="submission" date="2014-12" db="EMBL/GenBank/DDBJ databases">
        <title>Draft genome sequences of 29 type strains of Enterococci.</title>
        <authorList>
            <person name="Zhong Z."/>
            <person name="Sun Z."/>
            <person name="Liu W."/>
            <person name="Zhang W."/>
            <person name="Zhang H."/>
        </authorList>
    </citation>
    <scope>NUCLEOTIDE SEQUENCE [LARGE SCALE GENOMIC DNA]</scope>
    <source>
        <strain evidence="1 2">DSM 15687</strain>
    </source>
</reference>
<name>A0A1L8WL46_9ENTE</name>
<organism evidence="1 2">
    <name type="scientific">Enterococcus ratti</name>
    <dbReference type="NCBI Taxonomy" id="150033"/>
    <lineage>
        <taxon>Bacteria</taxon>
        <taxon>Bacillati</taxon>
        <taxon>Bacillota</taxon>
        <taxon>Bacilli</taxon>
        <taxon>Lactobacillales</taxon>
        <taxon>Enterococcaceae</taxon>
        <taxon>Enterococcus</taxon>
    </lineage>
</organism>
<dbReference type="STRING" id="150033.RV14_GL000257"/>
<proteinExistence type="predicted"/>
<dbReference type="AlphaFoldDB" id="A0A1L8WL46"/>
<keyword evidence="2" id="KW-1185">Reference proteome</keyword>
<protein>
    <submittedName>
        <fullName evidence="1">Uncharacterized protein</fullName>
    </submittedName>
</protein>
<comment type="caution">
    <text evidence="1">The sequence shown here is derived from an EMBL/GenBank/DDBJ whole genome shotgun (WGS) entry which is preliminary data.</text>
</comment>